<evidence type="ECO:0000313" key="1">
    <source>
        <dbReference type="EMBL" id="MDG3585475.1"/>
    </source>
</evidence>
<gene>
    <name evidence="1" type="ORF">OSR52_06295</name>
</gene>
<organism evidence="1 2">
    <name type="scientific">Galbibacter pacificus</name>
    <dbReference type="NCBI Taxonomy" id="2996052"/>
    <lineage>
        <taxon>Bacteria</taxon>
        <taxon>Pseudomonadati</taxon>
        <taxon>Bacteroidota</taxon>
        <taxon>Flavobacteriia</taxon>
        <taxon>Flavobacteriales</taxon>
        <taxon>Flavobacteriaceae</taxon>
        <taxon>Galbibacter</taxon>
    </lineage>
</organism>
<protein>
    <submittedName>
        <fullName evidence="1">Uncharacterized protein</fullName>
    </submittedName>
</protein>
<dbReference type="RefSeq" id="WP_277899259.1">
    <property type="nucleotide sequence ID" value="NZ_JAPMUA010000002.1"/>
</dbReference>
<name>A0ABT6FQH4_9FLAO</name>
<proteinExistence type="predicted"/>
<comment type="caution">
    <text evidence="1">The sequence shown here is derived from an EMBL/GenBank/DDBJ whole genome shotgun (WGS) entry which is preliminary data.</text>
</comment>
<accession>A0ABT6FQH4</accession>
<keyword evidence="2" id="KW-1185">Reference proteome</keyword>
<dbReference type="EMBL" id="JAPMUA010000002">
    <property type="protein sequence ID" value="MDG3585475.1"/>
    <property type="molecule type" value="Genomic_DNA"/>
</dbReference>
<evidence type="ECO:0000313" key="2">
    <source>
        <dbReference type="Proteomes" id="UP001153642"/>
    </source>
</evidence>
<sequence>MACLITAGRTEPCKDSLGGIRAAYFINYVEDPFTITDGEAIAINVDVTEAFKYELRADGNNFAQNKVSDRNTGTNVNTQTLTLALKQLDKETSLQVDLMSKGRPIIVIEDYNGNFQAAGISEGMDLTGTDINSGGAKTDFNGYNLTLTAMEKDLAPFLDESTITALKALV</sequence>
<dbReference type="Proteomes" id="UP001153642">
    <property type="component" value="Unassembled WGS sequence"/>
</dbReference>
<reference evidence="1" key="1">
    <citation type="submission" date="2022-11" db="EMBL/GenBank/DDBJ databases">
        <title>High-quality draft genome sequence of Galbibacter sp. strain CMA-7.</title>
        <authorList>
            <person name="Wei L."/>
            <person name="Dong C."/>
            <person name="Shao Z."/>
        </authorList>
    </citation>
    <scope>NUCLEOTIDE SEQUENCE</scope>
    <source>
        <strain evidence="1">CMA-7</strain>
    </source>
</reference>